<sequence>MSSFLIAVALTLCIGHADRPSELSILVSELTEAEGTCDEQAILQSIEDQMGVERRQWIESQSPGFEISLHPLFKVLPRTPNGNLRPDVAKYALHRVFVDARGWFVKGLEEFNMRNASSLPSLVGVLQGQVPSAVLEAFGPCVDQEVAVRPLALLAAALDELVHREVLQRTTNVFKSKRLPVFGNVDIKQMEEVLEQVMLGYILDAGAIPAAEQDKYLSGELDVMDKYPNWPELRRFLRSIQEILAPAKSGVLKFDDLADIIKELNEHYGHWQDGECQILSRELQELEDQCPGHVSLHRFYAAQLYHDKWQFSESAEYLRSLGALEENDVQRPRLVSTNYVLGPNNCVSTSRFYSQCCLNRCDRHLSKLERALQAPEASPKALWAAVAAVLPQPEAAEGALETRLDRIASAGNGKVALHGHHFAEWLHHAYPRECPAPHHAGVLGELPEEYESRTGLEPSLTTQKTKEYLEMSKLDSKGEGTCNIPWMSESMLLPDLEWNEEPQQARRLMELGNMGSPAALAGIGMVLAALAGLQLAFKARAESI</sequence>
<proteinExistence type="predicted"/>
<keyword evidence="4" id="KW-1185">Reference proteome</keyword>
<feature type="chain" id="PRO_5041420330" evidence="2">
    <location>
        <begin position="18"/>
        <end position="544"/>
    </location>
</feature>
<evidence type="ECO:0000313" key="3">
    <source>
        <dbReference type="EMBL" id="CAJ1373201.1"/>
    </source>
</evidence>
<organism evidence="3 4">
    <name type="scientific">Effrenium voratum</name>
    <dbReference type="NCBI Taxonomy" id="2562239"/>
    <lineage>
        <taxon>Eukaryota</taxon>
        <taxon>Sar</taxon>
        <taxon>Alveolata</taxon>
        <taxon>Dinophyceae</taxon>
        <taxon>Suessiales</taxon>
        <taxon>Symbiodiniaceae</taxon>
        <taxon>Effrenium</taxon>
    </lineage>
</organism>
<feature type="transmembrane region" description="Helical" evidence="1">
    <location>
        <begin position="518"/>
        <end position="537"/>
    </location>
</feature>
<protein>
    <submittedName>
        <fullName evidence="3">Uncharacterized protein</fullName>
    </submittedName>
</protein>
<dbReference type="EMBL" id="CAUJNA010000180">
    <property type="protein sequence ID" value="CAJ1373201.1"/>
    <property type="molecule type" value="Genomic_DNA"/>
</dbReference>
<reference evidence="3" key="1">
    <citation type="submission" date="2023-08" db="EMBL/GenBank/DDBJ databases">
        <authorList>
            <person name="Chen Y."/>
            <person name="Shah S."/>
            <person name="Dougan E. K."/>
            <person name="Thang M."/>
            <person name="Chan C."/>
        </authorList>
    </citation>
    <scope>NUCLEOTIDE SEQUENCE</scope>
</reference>
<evidence type="ECO:0000313" key="4">
    <source>
        <dbReference type="Proteomes" id="UP001178507"/>
    </source>
</evidence>
<dbReference type="AlphaFoldDB" id="A0AA36MIS8"/>
<keyword evidence="1" id="KW-0812">Transmembrane</keyword>
<feature type="signal peptide" evidence="2">
    <location>
        <begin position="1"/>
        <end position="17"/>
    </location>
</feature>
<keyword evidence="1" id="KW-1133">Transmembrane helix</keyword>
<gene>
    <name evidence="3" type="ORF">EVOR1521_LOCUS3090</name>
</gene>
<comment type="caution">
    <text evidence="3">The sequence shown here is derived from an EMBL/GenBank/DDBJ whole genome shotgun (WGS) entry which is preliminary data.</text>
</comment>
<evidence type="ECO:0000256" key="2">
    <source>
        <dbReference type="SAM" id="SignalP"/>
    </source>
</evidence>
<evidence type="ECO:0000256" key="1">
    <source>
        <dbReference type="SAM" id="Phobius"/>
    </source>
</evidence>
<name>A0AA36MIS8_9DINO</name>
<dbReference type="Proteomes" id="UP001178507">
    <property type="component" value="Unassembled WGS sequence"/>
</dbReference>
<accession>A0AA36MIS8</accession>
<keyword evidence="2" id="KW-0732">Signal</keyword>
<keyword evidence="1" id="KW-0472">Membrane</keyword>